<dbReference type="InterPro" id="IPR036881">
    <property type="entry name" value="Glyco_hydro_3_C_sf"/>
</dbReference>
<sequence length="719" mass="76873">MSRTEELLARMTLAEKLGQLTMTASSYAVTGPVIAGDSTESIRDGTIGNLLNMVGADHVNEMQRIAVEQSRLGIPLLIGLDIIHGHRTLFPIPLAETACFDPEAWERSAREAAREGAADGLAMTFAPMLDVSRDLRWGRTAEGSGEDPGLAVLMARAKVRGFQGADLSDAESLAACAKHFCAYSPVTAGREYAAVDISERTLREVHLPAFAASVKAGVETIMPAFTDLNGVPMTAHIPLLRDYLRGELGFEGVLVSDYNAIGELIKHGVAADLVEAATLSLKAGVDIDMMANAYRNGLPIALERGLVTMDEIDTCVRRVLQLKEKLGLFDDPYRRGAKPEAASAITARRQFARDLGSRCITMLKNQGDTLPLKPGVKRLCVLGPLADAAAEMRGPWWAAGAPEGQITVMAGLKAGLPDVELRHAAGVGFDDGDVSGIDPAVALCNGANALVLCLGERATMSGEAASRAYPEIPEPQMALAKAAIARARALQIPVITILFSGRPLVIPWLAENADAILAAWFLGCESGNAIADVLGGRVSPSGRTPITWPRAVGQVPIFFGQRPSGRPMDPKDYFTSKYQDVPNDPLYPFGHGLTYGRFVLSNLRVTPESVAERQEIEVTIGVGNEGAYAAEETVFLFTRDKIASVTRPLLELRRFAKIRLEPGESGTVVIKLPASELAFLGPDLESVFEAGDIEILVGPRADRADLLTASVHLLANVDD</sequence>
<dbReference type="Gene3D" id="3.40.50.1700">
    <property type="entry name" value="Glycoside hydrolase family 3 C-terminal domain"/>
    <property type="match status" value="1"/>
</dbReference>
<dbReference type="InterPro" id="IPR026891">
    <property type="entry name" value="Fn3-like"/>
</dbReference>
<dbReference type="OrthoDB" id="9781691at2"/>
<comment type="caution">
    <text evidence="8">The sequence shown here is derived from an EMBL/GenBank/DDBJ whole genome shotgun (WGS) entry which is preliminary data.</text>
</comment>
<evidence type="ECO:0000256" key="1">
    <source>
        <dbReference type="ARBA" id="ARBA00000448"/>
    </source>
</evidence>
<dbReference type="InterPro" id="IPR002772">
    <property type="entry name" value="Glyco_hydro_3_C"/>
</dbReference>
<dbReference type="GO" id="GO:0008422">
    <property type="term" value="F:beta-glucosidase activity"/>
    <property type="evidence" value="ECO:0007669"/>
    <property type="project" value="UniProtKB-EC"/>
</dbReference>
<evidence type="ECO:0000259" key="7">
    <source>
        <dbReference type="SMART" id="SM01217"/>
    </source>
</evidence>
<dbReference type="Pfam" id="PF01915">
    <property type="entry name" value="Glyco_hydro_3_C"/>
    <property type="match status" value="1"/>
</dbReference>
<dbReference type="InterPro" id="IPR036962">
    <property type="entry name" value="Glyco_hydro_3_N_sf"/>
</dbReference>
<dbReference type="Pfam" id="PF14310">
    <property type="entry name" value="Fn3-like"/>
    <property type="match status" value="1"/>
</dbReference>
<dbReference type="InterPro" id="IPR001764">
    <property type="entry name" value="Glyco_hydro_3_N"/>
</dbReference>
<evidence type="ECO:0000313" key="8">
    <source>
        <dbReference type="EMBL" id="TDU25770.1"/>
    </source>
</evidence>
<gene>
    <name evidence="8" type="ORF">DFR24_4215</name>
</gene>
<feature type="domain" description="Fibronectin type III-like" evidence="7">
    <location>
        <begin position="632"/>
        <end position="701"/>
    </location>
</feature>
<dbReference type="GO" id="GO:0009251">
    <property type="term" value="P:glucan catabolic process"/>
    <property type="evidence" value="ECO:0007669"/>
    <property type="project" value="TreeGrafter"/>
</dbReference>
<evidence type="ECO:0000256" key="4">
    <source>
        <dbReference type="ARBA" id="ARBA00022729"/>
    </source>
</evidence>
<keyword evidence="6" id="KW-0326">Glycosidase</keyword>
<organism evidence="8 9">
    <name type="scientific">Panacagrimonas perspica</name>
    <dbReference type="NCBI Taxonomy" id="381431"/>
    <lineage>
        <taxon>Bacteria</taxon>
        <taxon>Pseudomonadati</taxon>
        <taxon>Pseudomonadota</taxon>
        <taxon>Gammaproteobacteria</taxon>
        <taxon>Nevskiales</taxon>
        <taxon>Nevskiaceae</taxon>
        <taxon>Panacagrimonas</taxon>
    </lineage>
</organism>
<dbReference type="AlphaFoldDB" id="A0A4R7NYZ5"/>
<evidence type="ECO:0000256" key="3">
    <source>
        <dbReference type="ARBA" id="ARBA00012744"/>
    </source>
</evidence>
<dbReference type="SUPFAM" id="SSF52279">
    <property type="entry name" value="Beta-D-glucan exohydrolase, C-terminal domain"/>
    <property type="match status" value="1"/>
</dbReference>
<dbReference type="Proteomes" id="UP000295341">
    <property type="component" value="Unassembled WGS sequence"/>
</dbReference>
<dbReference type="InterPro" id="IPR017853">
    <property type="entry name" value="GH"/>
</dbReference>
<proteinExistence type="inferred from homology"/>
<dbReference type="SMART" id="SM01217">
    <property type="entry name" value="Fn3_like"/>
    <property type="match status" value="1"/>
</dbReference>
<comment type="catalytic activity">
    <reaction evidence="1">
        <text>Hydrolysis of terminal, non-reducing beta-D-glucosyl residues with release of beta-D-glucose.</text>
        <dbReference type="EC" id="3.2.1.21"/>
    </reaction>
</comment>
<reference evidence="8 9" key="1">
    <citation type="submission" date="2019-03" db="EMBL/GenBank/DDBJ databases">
        <title>Genomic Encyclopedia of Type Strains, Phase IV (KMG-IV): sequencing the most valuable type-strain genomes for metagenomic binning, comparative biology and taxonomic classification.</title>
        <authorList>
            <person name="Goeker M."/>
        </authorList>
    </citation>
    <scope>NUCLEOTIDE SEQUENCE [LARGE SCALE GENOMIC DNA]</scope>
    <source>
        <strain evidence="8 9">DSM 26377</strain>
    </source>
</reference>
<evidence type="ECO:0000256" key="5">
    <source>
        <dbReference type="ARBA" id="ARBA00022801"/>
    </source>
</evidence>
<dbReference type="PANTHER" id="PTHR30620">
    <property type="entry name" value="PERIPLASMIC BETA-GLUCOSIDASE-RELATED"/>
    <property type="match status" value="1"/>
</dbReference>
<dbReference type="Gene3D" id="2.60.40.10">
    <property type="entry name" value="Immunoglobulins"/>
    <property type="match status" value="1"/>
</dbReference>
<dbReference type="EC" id="3.2.1.21" evidence="3"/>
<dbReference type="InterPro" id="IPR051915">
    <property type="entry name" value="Cellulose_Degrad_GH3"/>
</dbReference>
<comment type="similarity">
    <text evidence="2">Belongs to the glycosyl hydrolase 3 family.</text>
</comment>
<dbReference type="PRINTS" id="PR00133">
    <property type="entry name" value="GLHYDRLASE3"/>
</dbReference>
<dbReference type="EMBL" id="SOBT01000011">
    <property type="protein sequence ID" value="TDU25770.1"/>
    <property type="molecule type" value="Genomic_DNA"/>
</dbReference>
<accession>A0A4R7NYZ5</accession>
<dbReference type="RefSeq" id="WP_133883364.1">
    <property type="nucleotide sequence ID" value="NZ_MWIN01000013.1"/>
</dbReference>
<name>A0A4R7NYZ5_9GAMM</name>
<dbReference type="Gene3D" id="3.20.20.300">
    <property type="entry name" value="Glycoside hydrolase, family 3, N-terminal domain"/>
    <property type="match status" value="1"/>
</dbReference>
<dbReference type="PANTHER" id="PTHR30620:SF16">
    <property type="entry name" value="LYSOSOMAL BETA GLUCOSIDASE"/>
    <property type="match status" value="1"/>
</dbReference>
<dbReference type="Pfam" id="PF00933">
    <property type="entry name" value="Glyco_hydro_3"/>
    <property type="match status" value="1"/>
</dbReference>
<evidence type="ECO:0000256" key="2">
    <source>
        <dbReference type="ARBA" id="ARBA00005336"/>
    </source>
</evidence>
<dbReference type="SUPFAM" id="SSF51445">
    <property type="entry name" value="(Trans)glycosidases"/>
    <property type="match status" value="1"/>
</dbReference>
<protein>
    <recommendedName>
        <fullName evidence="3">beta-glucosidase</fullName>
        <ecNumber evidence="3">3.2.1.21</ecNumber>
    </recommendedName>
</protein>
<keyword evidence="4" id="KW-0732">Signal</keyword>
<dbReference type="InterPro" id="IPR013783">
    <property type="entry name" value="Ig-like_fold"/>
</dbReference>
<keyword evidence="9" id="KW-1185">Reference proteome</keyword>
<evidence type="ECO:0000313" key="9">
    <source>
        <dbReference type="Proteomes" id="UP000295341"/>
    </source>
</evidence>
<evidence type="ECO:0000256" key="6">
    <source>
        <dbReference type="ARBA" id="ARBA00023295"/>
    </source>
</evidence>
<keyword evidence="5" id="KW-0378">Hydrolase</keyword>